<sequence length="191" mass="20852">MLSSSQGYFVFKATRVLRGLDLHLEKNDLSVPGGDGFCAVLTCEDNTNAGTFSSPVKDQARSTVQLINSISSIAVFKKVSSRSIDKGNSSQEVFVASVTAAYPNVTEMDNGRKVDGVLESRRARVRVELFRQEDCEAEFTCQVRGVDSQNTEVMETVTLTGQKGIQTHDGILKPDILDSIRAIVIQSVSWS</sequence>
<keyword evidence="2" id="KW-1185">Reference proteome</keyword>
<organism evidence="1 2">
    <name type="scientific">Elysia marginata</name>
    <dbReference type="NCBI Taxonomy" id="1093978"/>
    <lineage>
        <taxon>Eukaryota</taxon>
        <taxon>Metazoa</taxon>
        <taxon>Spiralia</taxon>
        <taxon>Lophotrochozoa</taxon>
        <taxon>Mollusca</taxon>
        <taxon>Gastropoda</taxon>
        <taxon>Heterobranchia</taxon>
        <taxon>Euthyneura</taxon>
        <taxon>Panpulmonata</taxon>
        <taxon>Sacoglossa</taxon>
        <taxon>Placobranchoidea</taxon>
        <taxon>Plakobranchidae</taxon>
        <taxon>Elysia</taxon>
    </lineage>
</organism>
<comment type="caution">
    <text evidence="1">The sequence shown here is derived from an EMBL/GenBank/DDBJ whole genome shotgun (WGS) entry which is preliminary data.</text>
</comment>
<gene>
    <name evidence="1" type="ORF">ElyMa_004902600</name>
</gene>
<evidence type="ECO:0000313" key="2">
    <source>
        <dbReference type="Proteomes" id="UP000762676"/>
    </source>
</evidence>
<protein>
    <submittedName>
        <fullName evidence="1">Uncharacterized protein</fullName>
    </submittedName>
</protein>
<dbReference type="EMBL" id="BMAT01009819">
    <property type="protein sequence ID" value="GFS14239.1"/>
    <property type="molecule type" value="Genomic_DNA"/>
</dbReference>
<accession>A0AAV4IUW8</accession>
<reference evidence="1 2" key="1">
    <citation type="journal article" date="2021" name="Elife">
        <title>Chloroplast acquisition without the gene transfer in kleptoplastic sea slugs, Plakobranchus ocellatus.</title>
        <authorList>
            <person name="Maeda T."/>
            <person name="Takahashi S."/>
            <person name="Yoshida T."/>
            <person name="Shimamura S."/>
            <person name="Takaki Y."/>
            <person name="Nagai Y."/>
            <person name="Toyoda A."/>
            <person name="Suzuki Y."/>
            <person name="Arimoto A."/>
            <person name="Ishii H."/>
            <person name="Satoh N."/>
            <person name="Nishiyama T."/>
            <person name="Hasebe M."/>
            <person name="Maruyama T."/>
            <person name="Minagawa J."/>
            <person name="Obokata J."/>
            <person name="Shigenobu S."/>
        </authorList>
    </citation>
    <scope>NUCLEOTIDE SEQUENCE [LARGE SCALE GENOMIC DNA]</scope>
</reference>
<proteinExistence type="predicted"/>
<dbReference type="Proteomes" id="UP000762676">
    <property type="component" value="Unassembled WGS sequence"/>
</dbReference>
<dbReference type="AlphaFoldDB" id="A0AAV4IUW8"/>
<evidence type="ECO:0000313" key="1">
    <source>
        <dbReference type="EMBL" id="GFS14239.1"/>
    </source>
</evidence>
<name>A0AAV4IUW8_9GAST</name>